<dbReference type="Proteomes" id="UP000033684">
    <property type="component" value="Unassembled WGS sequence"/>
</dbReference>
<name>A0A0F3IKH1_9GAMM</name>
<proteinExistence type="predicted"/>
<protein>
    <submittedName>
        <fullName evidence="1">Uncharacterized protein</fullName>
    </submittedName>
</protein>
<comment type="caution">
    <text evidence="1">The sequence shown here is derived from an EMBL/GenBank/DDBJ whole genome shotgun (WGS) entry which is preliminary data.</text>
</comment>
<reference evidence="2" key="1">
    <citation type="submission" date="2015-03" db="EMBL/GenBank/DDBJ databases">
        <title>Draft genome sequence of a novel methanotroph (Sn10-6) isolated from flooded ricefield rhizosphere in India.</title>
        <authorList>
            <person name="Pandit P.S."/>
            <person name="Pore S.D."/>
            <person name="Arora P."/>
            <person name="Kapse N.G."/>
            <person name="Dhakephalkar P.K."/>
            <person name="Rahalkar M.C."/>
        </authorList>
    </citation>
    <scope>NUCLEOTIDE SEQUENCE [LARGE SCALE GENOMIC DNA]</scope>
    <source>
        <strain evidence="2">Sn10-6</strain>
    </source>
</reference>
<accession>A0A0F3IKH1</accession>
<dbReference type="EMBL" id="LAJX01000138">
    <property type="protein sequence ID" value="KJV06054.1"/>
    <property type="molecule type" value="Genomic_DNA"/>
</dbReference>
<reference evidence="1 2" key="2">
    <citation type="journal article" date="2016" name="Microb. Ecol.">
        <title>Genome Characteristics of a Novel Type I Methanotroph (Sn10-6) Isolated from a Flooded Indian Rice Field.</title>
        <authorList>
            <person name="Rahalkar M.C."/>
            <person name="Pandit P.S."/>
            <person name="Dhakephalkar P.K."/>
            <person name="Pore S."/>
            <person name="Arora P."/>
            <person name="Kapse N."/>
        </authorList>
    </citation>
    <scope>NUCLEOTIDE SEQUENCE [LARGE SCALE GENOMIC DNA]</scope>
    <source>
        <strain evidence="1 2">Sn10-6</strain>
    </source>
</reference>
<dbReference type="RefSeq" id="WP_045779669.1">
    <property type="nucleotide sequence ID" value="NZ_LAJX01000138.1"/>
</dbReference>
<organism evidence="1 2">
    <name type="scientific">Methylocucumis oryzae</name>
    <dbReference type="NCBI Taxonomy" id="1632867"/>
    <lineage>
        <taxon>Bacteria</taxon>
        <taxon>Pseudomonadati</taxon>
        <taxon>Pseudomonadota</taxon>
        <taxon>Gammaproteobacteria</taxon>
        <taxon>Methylococcales</taxon>
        <taxon>Methylococcaceae</taxon>
        <taxon>Methylocucumis</taxon>
    </lineage>
</organism>
<evidence type="ECO:0000313" key="1">
    <source>
        <dbReference type="EMBL" id="KJV06054.1"/>
    </source>
</evidence>
<dbReference type="AlphaFoldDB" id="A0A0F3IKH1"/>
<gene>
    <name evidence="1" type="ORF">VZ94_13765</name>
</gene>
<evidence type="ECO:0000313" key="2">
    <source>
        <dbReference type="Proteomes" id="UP000033684"/>
    </source>
</evidence>
<keyword evidence="2" id="KW-1185">Reference proteome</keyword>
<sequence length="126" mass="14622">MLSKAVKLQKKNTHLILDIFFGRLDAGVVYLSSYDTVTELNPDVNNKVKILNALDIKGRNFSYFRYGYPLDEALTKVALGIKDSPRGKLILEMFKTPEIDYCKAEDLDVFDKLYKDYLQLKQRHKK</sequence>